<dbReference type="Gene3D" id="3.30.420.110">
    <property type="entry name" value="MutS, connector domain"/>
    <property type="match status" value="1"/>
</dbReference>
<dbReference type="OrthoDB" id="121051at2759"/>
<dbReference type="OMA" id="ISPARIM"/>
<dbReference type="KEGG" id="hazt:108674303"/>
<reference evidence="7" key="1">
    <citation type="submission" date="2025-08" db="UniProtKB">
        <authorList>
            <consortium name="RefSeq"/>
        </authorList>
    </citation>
    <scope>IDENTIFICATION</scope>
    <source>
        <tissue evidence="7">Whole organism</tissue>
    </source>
</reference>
<organism evidence="6 7">
    <name type="scientific">Hyalella azteca</name>
    <name type="common">Amphipod</name>
    <dbReference type="NCBI Taxonomy" id="294128"/>
    <lineage>
        <taxon>Eukaryota</taxon>
        <taxon>Metazoa</taxon>
        <taxon>Ecdysozoa</taxon>
        <taxon>Arthropoda</taxon>
        <taxon>Crustacea</taxon>
        <taxon>Multicrustacea</taxon>
        <taxon>Malacostraca</taxon>
        <taxon>Eumalacostraca</taxon>
        <taxon>Peracarida</taxon>
        <taxon>Amphipoda</taxon>
        <taxon>Senticaudata</taxon>
        <taxon>Talitrida</taxon>
        <taxon>Talitroidea</taxon>
        <taxon>Hyalellidae</taxon>
        <taxon>Hyalella</taxon>
    </lineage>
</organism>
<sequence>IDQTKEDGVHVGAAFIDTSLGVFHLGQFCDDRHHSRLRTLLAHHPPAQLLTERNKLVTSVRQVLAQCGVPPSLHEALTTSTEFWTAEKTLQFLAQQECMKSETGGVDWPDELKSLLTDDCSSPVENTSDLSLSALGALLWYLQRCYLHDQLLSQRLFQIYVPPDLRDQISSLEPAAQQRVFFKQRHMVIDGSSLTNLEVLRNNNTGDVAGSLCSLLDYTATPMGKRLLQQWVSAPLMCNKAISARQEAVLELRKLSSAVEETVSLFSKLPDIQRLLPRIHSQGLRLSPDDPNSRAVLFEEQQYSKKRVLSFLAATQAFAAITKIPALFHAEVESVLLRSLVTLTTDGGKLPSMEDTLLFFERAFDHELAKKEGKIIPSSGVDVQYDKAMEEIKRTENELEEYLKEENAFFGSKVVYFGSDRRRYQLEVSEAASKKATSEYELVSQRKGFKRFHTARSKELLAQMTAAEEAREVALKDIARRIFQQFDDKQDLWSAAVDCVATLDVLMSLTKYSLSIADAATPEICDAESSEEAFLEIRDGLHPCILSSQEGIIPNDVVLGRGAGEGAHCPLVLVTGPNMGGKSTLMRQTALLTIMAQIGSLVPCSSMRLTPVDRIFTRVGASDRMLAGESTFLLELRETAAILQHATPHALVLIDELGRGTATHDGTAVAWAVAGALVERRCRTLFSTHYHGLVHHFAHTPGVSMGHMLRKS</sequence>
<dbReference type="PIRSF" id="PIRSF037677">
    <property type="entry name" value="DNA_mis_repair_Msh6"/>
    <property type="match status" value="1"/>
</dbReference>
<name>A0A979FY24_HYAAZ</name>
<dbReference type="SMART" id="SM00534">
    <property type="entry name" value="MUTSac"/>
    <property type="match status" value="1"/>
</dbReference>
<dbReference type="InterPro" id="IPR007861">
    <property type="entry name" value="DNA_mismatch_repair_MutS_clamp"/>
</dbReference>
<dbReference type="GO" id="GO:0030983">
    <property type="term" value="F:mismatched DNA binding"/>
    <property type="evidence" value="ECO:0007669"/>
    <property type="project" value="InterPro"/>
</dbReference>
<protein>
    <submittedName>
        <fullName evidence="7">DNA mismatch repair protein Msh6</fullName>
    </submittedName>
</protein>
<dbReference type="InterPro" id="IPR017261">
    <property type="entry name" value="DNA_mismatch_repair_MutS/MSH"/>
</dbReference>
<dbReference type="GO" id="GO:0140664">
    <property type="term" value="F:ATP-dependent DNA damage sensor activity"/>
    <property type="evidence" value="ECO:0007669"/>
    <property type="project" value="InterPro"/>
</dbReference>
<dbReference type="RefSeq" id="XP_047741748.1">
    <property type="nucleotide sequence ID" value="XM_047885792.1"/>
</dbReference>
<comment type="similarity">
    <text evidence="1">Belongs to the DNA mismatch repair MutS family.</text>
</comment>
<dbReference type="SUPFAM" id="SSF48334">
    <property type="entry name" value="DNA repair protein MutS, domain III"/>
    <property type="match status" value="1"/>
</dbReference>
<dbReference type="Gene3D" id="1.10.1420.10">
    <property type="match status" value="2"/>
</dbReference>
<evidence type="ECO:0000256" key="3">
    <source>
        <dbReference type="ARBA" id="ARBA00022840"/>
    </source>
</evidence>
<dbReference type="SUPFAM" id="SSF52540">
    <property type="entry name" value="P-loop containing nucleoside triphosphate hydrolases"/>
    <property type="match status" value="1"/>
</dbReference>
<dbReference type="Gene3D" id="3.40.50.300">
    <property type="entry name" value="P-loop containing nucleotide triphosphate hydrolases"/>
    <property type="match status" value="1"/>
</dbReference>
<dbReference type="GeneID" id="108674303"/>
<dbReference type="Pfam" id="PF05190">
    <property type="entry name" value="MutS_IV"/>
    <property type="match status" value="1"/>
</dbReference>
<evidence type="ECO:0000313" key="7">
    <source>
        <dbReference type="RefSeq" id="XP_047741748.1"/>
    </source>
</evidence>
<dbReference type="PANTHER" id="PTHR11361">
    <property type="entry name" value="DNA MISMATCH REPAIR PROTEIN MUTS FAMILY MEMBER"/>
    <property type="match status" value="1"/>
</dbReference>
<dbReference type="GO" id="GO:0005524">
    <property type="term" value="F:ATP binding"/>
    <property type="evidence" value="ECO:0007669"/>
    <property type="project" value="UniProtKB-KW"/>
</dbReference>
<dbReference type="GO" id="GO:0006298">
    <property type="term" value="P:mismatch repair"/>
    <property type="evidence" value="ECO:0007669"/>
    <property type="project" value="InterPro"/>
</dbReference>
<keyword evidence="4" id="KW-0238">DNA-binding</keyword>
<dbReference type="FunFam" id="1.10.1420.10:FF:000005">
    <property type="entry name" value="DNA mismatch repair protein"/>
    <property type="match status" value="1"/>
</dbReference>
<dbReference type="SMART" id="SM00533">
    <property type="entry name" value="MUTSd"/>
    <property type="match status" value="1"/>
</dbReference>
<keyword evidence="6" id="KW-1185">Reference proteome</keyword>
<evidence type="ECO:0000259" key="5">
    <source>
        <dbReference type="PROSITE" id="PS00486"/>
    </source>
</evidence>
<accession>A0A979FY24</accession>
<evidence type="ECO:0000256" key="1">
    <source>
        <dbReference type="ARBA" id="ARBA00006271"/>
    </source>
</evidence>
<dbReference type="InterPro" id="IPR045076">
    <property type="entry name" value="MutS"/>
</dbReference>
<dbReference type="CTD" id="2956"/>
<dbReference type="PROSITE" id="PS00486">
    <property type="entry name" value="DNA_MISMATCH_REPAIR_2"/>
    <property type="match status" value="1"/>
</dbReference>
<keyword evidence="3" id="KW-0067">ATP-binding</keyword>
<dbReference type="InterPro" id="IPR007860">
    <property type="entry name" value="DNA_mmatch_repair_MutS_con_dom"/>
</dbReference>
<dbReference type="PANTHER" id="PTHR11361:SF148">
    <property type="entry name" value="DNA MISMATCH REPAIR PROTEIN MSH6"/>
    <property type="match status" value="1"/>
</dbReference>
<gene>
    <name evidence="7" type="primary">LOC108674303</name>
</gene>
<dbReference type="InterPro" id="IPR000432">
    <property type="entry name" value="DNA_mismatch_repair_MutS_C"/>
</dbReference>
<evidence type="ECO:0000313" key="6">
    <source>
        <dbReference type="Proteomes" id="UP000694843"/>
    </source>
</evidence>
<feature type="non-terminal residue" evidence="7">
    <location>
        <position position="1"/>
    </location>
</feature>
<dbReference type="Proteomes" id="UP000694843">
    <property type="component" value="Unplaced"/>
</dbReference>
<dbReference type="GO" id="GO:0032301">
    <property type="term" value="C:MutSalpha complex"/>
    <property type="evidence" value="ECO:0007669"/>
    <property type="project" value="TreeGrafter"/>
</dbReference>
<evidence type="ECO:0000256" key="2">
    <source>
        <dbReference type="ARBA" id="ARBA00022741"/>
    </source>
</evidence>
<dbReference type="InterPro" id="IPR007696">
    <property type="entry name" value="DNA_mismatch_repair_MutS_core"/>
</dbReference>
<keyword evidence="2" id="KW-0547">Nucleotide-binding</keyword>
<evidence type="ECO:0000256" key="4">
    <source>
        <dbReference type="ARBA" id="ARBA00023125"/>
    </source>
</evidence>
<dbReference type="InterPro" id="IPR036678">
    <property type="entry name" value="MutS_con_dom_sf"/>
</dbReference>
<dbReference type="Pfam" id="PF05192">
    <property type="entry name" value="MutS_III"/>
    <property type="match status" value="1"/>
</dbReference>
<feature type="domain" description="DNA mismatch repair proteins mutS family" evidence="5">
    <location>
        <begin position="650"/>
        <end position="666"/>
    </location>
</feature>
<dbReference type="AlphaFoldDB" id="A0A979FY24"/>
<dbReference type="InterPro" id="IPR036187">
    <property type="entry name" value="DNA_mismatch_repair_MutS_sf"/>
</dbReference>
<dbReference type="Pfam" id="PF05188">
    <property type="entry name" value="MutS_II"/>
    <property type="match status" value="1"/>
</dbReference>
<proteinExistence type="inferred from homology"/>
<dbReference type="Pfam" id="PF00488">
    <property type="entry name" value="MutS_V"/>
    <property type="match status" value="1"/>
</dbReference>
<dbReference type="InterPro" id="IPR027417">
    <property type="entry name" value="P-loop_NTPase"/>
</dbReference>